<dbReference type="Gene3D" id="1.20.1280.50">
    <property type="match status" value="1"/>
</dbReference>
<dbReference type="Pfam" id="PF00646">
    <property type="entry name" value="F-box"/>
    <property type="match status" value="1"/>
</dbReference>
<accession>V4SMX2</accession>
<dbReference type="InterPro" id="IPR001810">
    <property type="entry name" value="F-box_dom"/>
</dbReference>
<evidence type="ECO:0000259" key="1">
    <source>
        <dbReference type="Pfam" id="PF00646"/>
    </source>
</evidence>
<name>V4SMX2_CITCL</name>
<reference evidence="3 4" key="1">
    <citation type="submission" date="2013-10" db="EMBL/GenBank/DDBJ databases">
        <authorList>
            <consortium name="International Citrus Genome Consortium"/>
            <person name="Jenkins J."/>
            <person name="Schmutz J."/>
            <person name="Prochnik S."/>
            <person name="Rokhsar D."/>
            <person name="Gmitter F."/>
            <person name="Ollitrault P."/>
            <person name="Machado M."/>
            <person name="Talon M."/>
            <person name="Wincker P."/>
            <person name="Jaillon O."/>
            <person name="Morgante M."/>
        </authorList>
    </citation>
    <scope>NUCLEOTIDE SEQUENCE</scope>
    <source>
        <strain evidence="4">cv. Clemenules</strain>
    </source>
</reference>
<dbReference type="SUPFAM" id="SSF52047">
    <property type="entry name" value="RNI-like"/>
    <property type="match status" value="1"/>
</dbReference>
<feature type="domain" description="At1g61320/AtMIF1 LRR" evidence="2">
    <location>
        <begin position="107"/>
        <end position="262"/>
    </location>
</feature>
<dbReference type="OMA" id="STCHESK"/>
<dbReference type="PANTHER" id="PTHR34145:SF28">
    <property type="entry name" value="F-BOX DOMAIN-CONTAINING PROTEIN"/>
    <property type="match status" value="1"/>
</dbReference>
<feature type="domain" description="F-box" evidence="1">
    <location>
        <begin position="10"/>
        <end position="48"/>
    </location>
</feature>
<dbReference type="Gramene" id="ESR40220">
    <property type="protein sequence ID" value="ESR40220"/>
    <property type="gene ID" value="CICLE_v10025841mg"/>
</dbReference>
<dbReference type="InterPro" id="IPR036047">
    <property type="entry name" value="F-box-like_dom_sf"/>
</dbReference>
<dbReference type="InterPro" id="IPR055357">
    <property type="entry name" value="LRR_At1g61320_AtMIF1"/>
</dbReference>
<gene>
    <name evidence="3" type="ORF">CICLE_v10025841mg</name>
</gene>
<dbReference type="SUPFAM" id="SSF81383">
    <property type="entry name" value="F-box domain"/>
    <property type="match status" value="1"/>
</dbReference>
<dbReference type="OrthoDB" id="612216at2759"/>
<dbReference type="InterPro" id="IPR032675">
    <property type="entry name" value="LRR_dom_sf"/>
</dbReference>
<dbReference type="Pfam" id="PF23622">
    <property type="entry name" value="LRR_At1g61320_AtMIF1"/>
    <property type="match status" value="1"/>
</dbReference>
<organism evidence="3 4">
    <name type="scientific">Citrus clementina</name>
    <name type="common">Clementine</name>
    <name type="synonym">Citrus deliciosa x Citrus sinensis</name>
    <dbReference type="NCBI Taxonomy" id="85681"/>
    <lineage>
        <taxon>Eukaryota</taxon>
        <taxon>Viridiplantae</taxon>
        <taxon>Streptophyta</taxon>
        <taxon>Embryophyta</taxon>
        <taxon>Tracheophyta</taxon>
        <taxon>Spermatophyta</taxon>
        <taxon>Magnoliopsida</taxon>
        <taxon>eudicotyledons</taxon>
        <taxon>Gunneridae</taxon>
        <taxon>Pentapetalae</taxon>
        <taxon>rosids</taxon>
        <taxon>malvids</taxon>
        <taxon>Sapindales</taxon>
        <taxon>Rutaceae</taxon>
        <taxon>Aurantioideae</taxon>
        <taxon>Citrus</taxon>
    </lineage>
</organism>
<evidence type="ECO:0000313" key="3">
    <source>
        <dbReference type="EMBL" id="ESR40220.1"/>
    </source>
</evidence>
<dbReference type="KEGG" id="cic:CICLE_v10025841mg"/>
<sequence>MDETVDADRISDLPTFIIHHIMSFLSPKDVVRTGILSTTWRKFQTSFPVLDFDQNNFLVKSRVKRVSPFNLEDMMSRKNFCKSLRKFIRFVDASLHRFCELGFPKQKLRISVSLLDVKESSPLFDKWVELTLENGVKELDFEVITDKNSVYTLPQIIFSAKLLTSLKLFGCKLEQTSHCINLRSLKRLSLDEVYMNDQMVQSLTHECCVLEDLSFFYCFGLKHLRISETRKLKSLIFHFQYQDLESVEIDVPSLQQLELSFSRVPRLLDVAECPHLKKLVLFLPHFNDREFHHLISKFPLLEGPSVISLETLERIMISSDRLMHLEVYNCSGLNRINVDAPNLLSFDFEDNPIPIVSTNAPCPLNVHFSNSGDIDTRWYLN</sequence>
<dbReference type="Gene3D" id="3.80.10.10">
    <property type="entry name" value="Ribonuclease Inhibitor"/>
    <property type="match status" value="1"/>
</dbReference>
<evidence type="ECO:0000259" key="2">
    <source>
        <dbReference type="Pfam" id="PF23622"/>
    </source>
</evidence>
<protein>
    <submittedName>
        <fullName evidence="3">Uncharacterized protein</fullName>
    </submittedName>
</protein>
<keyword evidence="4" id="KW-1185">Reference proteome</keyword>
<proteinExistence type="predicted"/>
<dbReference type="InterPro" id="IPR053772">
    <property type="entry name" value="At1g61320/At1g61330-like"/>
</dbReference>
<dbReference type="InParanoid" id="V4SMX2"/>
<dbReference type="eggNOG" id="ENOG502SRI8">
    <property type="taxonomic scope" value="Eukaryota"/>
</dbReference>
<dbReference type="STRING" id="85681.V4SMX2"/>
<dbReference type="AlphaFoldDB" id="V4SMX2"/>
<dbReference type="Proteomes" id="UP000030687">
    <property type="component" value="Unassembled WGS sequence"/>
</dbReference>
<evidence type="ECO:0000313" key="4">
    <source>
        <dbReference type="Proteomes" id="UP000030687"/>
    </source>
</evidence>
<dbReference type="EMBL" id="KI536925">
    <property type="protein sequence ID" value="ESR40220.1"/>
    <property type="molecule type" value="Genomic_DNA"/>
</dbReference>
<dbReference type="PANTHER" id="PTHR34145">
    <property type="entry name" value="OS02G0105600 PROTEIN"/>
    <property type="match status" value="1"/>
</dbReference>